<evidence type="ECO:0000313" key="1">
    <source>
        <dbReference type="Proteomes" id="UP000887579"/>
    </source>
</evidence>
<sequence>MGRRRQREVPFFRVPPVDLTRPRVDLFPNFFTRPVVYGTPIISTVPLQPRLIMKPPQKRHAAPSNIPLFNNNPSPNLPPPKTINNVTTRNEMIKLFVLNGFSPIPVDDPPLLFNQILATKVGLVGTDQVGHIICRGKPDYETFFCFLCEHWATPTDMLLHLEDCDHQLNYVQKFFKEKYRKIVVSRSRDRESLRKKLTMEISKAEDCKKVVKRLNTILNVNILFKCWPNFLNHFDNSWKIEDDDVKEIKTIISLDSLPSKSASTSFVPKNIDSDEEEDTKPNISEMNLYVYALVFIRAQAITKKGITVDEIQKICQVIGVTPDVVFSDPVLEYAGRKIETVEILVAIAKYYENPLHPLSELLRKFVRTAPPLDPPKLLLELGLEKSKAAKMVRDVAMLYCIQPKNERNSLGGPFRRIYKFEEDTYYPDNFGRQQISYDGDYIVEDIKNVKDTFYPSKRRKEG</sequence>
<organism evidence="1 2">
    <name type="scientific">Panagrolaimus sp. ES5</name>
    <dbReference type="NCBI Taxonomy" id="591445"/>
    <lineage>
        <taxon>Eukaryota</taxon>
        <taxon>Metazoa</taxon>
        <taxon>Ecdysozoa</taxon>
        <taxon>Nematoda</taxon>
        <taxon>Chromadorea</taxon>
        <taxon>Rhabditida</taxon>
        <taxon>Tylenchina</taxon>
        <taxon>Panagrolaimomorpha</taxon>
        <taxon>Panagrolaimoidea</taxon>
        <taxon>Panagrolaimidae</taxon>
        <taxon>Panagrolaimus</taxon>
    </lineage>
</organism>
<dbReference type="Proteomes" id="UP000887579">
    <property type="component" value="Unplaced"/>
</dbReference>
<name>A0AC34GR93_9BILA</name>
<accession>A0AC34GR93</accession>
<proteinExistence type="predicted"/>
<dbReference type="WBParaSite" id="ES5_v2.g7084.t1">
    <property type="protein sequence ID" value="ES5_v2.g7084.t1"/>
    <property type="gene ID" value="ES5_v2.g7084"/>
</dbReference>
<evidence type="ECO:0000313" key="2">
    <source>
        <dbReference type="WBParaSite" id="ES5_v2.g7084.t1"/>
    </source>
</evidence>
<reference evidence="2" key="1">
    <citation type="submission" date="2022-11" db="UniProtKB">
        <authorList>
            <consortium name="WormBaseParasite"/>
        </authorList>
    </citation>
    <scope>IDENTIFICATION</scope>
</reference>
<protein>
    <submittedName>
        <fullName evidence="2">Uncharacterized protein</fullName>
    </submittedName>
</protein>